<gene>
    <name evidence="2" type="ORF">PL2TA16_05404</name>
</gene>
<evidence type="ECO:0000313" key="2">
    <source>
        <dbReference type="EMBL" id="ESP91763.1"/>
    </source>
</evidence>
<evidence type="ECO:0000256" key="1">
    <source>
        <dbReference type="SAM" id="MobiDB-lite"/>
    </source>
</evidence>
<proteinExistence type="predicted"/>
<evidence type="ECO:0000313" key="3">
    <source>
        <dbReference type="Proteomes" id="UP000017820"/>
    </source>
</evidence>
<accession>V4HPP3</accession>
<organism evidence="2 3">
    <name type="scientific">Pseudoalteromonas luteoviolacea (strain 2ta16)</name>
    <dbReference type="NCBI Taxonomy" id="1353533"/>
    <lineage>
        <taxon>Bacteria</taxon>
        <taxon>Pseudomonadati</taxon>
        <taxon>Pseudomonadota</taxon>
        <taxon>Gammaproteobacteria</taxon>
        <taxon>Alteromonadales</taxon>
        <taxon>Pseudoalteromonadaceae</taxon>
        <taxon>Pseudoalteromonas</taxon>
    </lineage>
</organism>
<protein>
    <submittedName>
        <fullName evidence="2">Uncharacterized protein</fullName>
    </submittedName>
</protein>
<dbReference type="Proteomes" id="UP000017820">
    <property type="component" value="Unassembled WGS sequence"/>
</dbReference>
<name>V4HPP3_PSEL2</name>
<feature type="region of interest" description="Disordered" evidence="1">
    <location>
        <begin position="35"/>
        <end position="54"/>
    </location>
</feature>
<reference evidence="2 3" key="1">
    <citation type="submission" date="2013-07" db="EMBL/GenBank/DDBJ databases">
        <title>Draft genome sequence of Pseudoalteromonas luteoviolacea 2ta16.</title>
        <authorList>
            <person name="Allen E.E."/>
            <person name="Azam F."/>
            <person name="Podell S."/>
        </authorList>
    </citation>
    <scope>NUCLEOTIDE SEQUENCE [LARGE SCALE GENOMIC DNA]</scope>
    <source>
        <strain evidence="2 3">2ta16</strain>
    </source>
</reference>
<sequence>MGKKKLKDSFFSLEEPSLKLISGAGGVAGGGGQVDPASANIFPPPPHKITRKNN</sequence>
<dbReference type="EMBL" id="AUSV01000092">
    <property type="protein sequence ID" value="ESP91763.1"/>
    <property type="molecule type" value="Genomic_DNA"/>
</dbReference>
<dbReference type="AlphaFoldDB" id="V4HPP3"/>
<comment type="caution">
    <text evidence="2">The sequence shown here is derived from an EMBL/GenBank/DDBJ whole genome shotgun (WGS) entry which is preliminary data.</text>
</comment>